<proteinExistence type="predicted"/>
<organism evidence="1 2">
    <name type="scientific">Physcomitrium patens</name>
    <name type="common">Spreading-leaved earth moss</name>
    <name type="synonym">Physcomitrella patens</name>
    <dbReference type="NCBI Taxonomy" id="3218"/>
    <lineage>
        <taxon>Eukaryota</taxon>
        <taxon>Viridiplantae</taxon>
        <taxon>Streptophyta</taxon>
        <taxon>Embryophyta</taxon>
        <taxon>Bryophyta</taxon>
        <taxon>Bryophytina</taxon>
        <taxon>Bryopsida</taxon>
        <taxon>Funariidae</taxon>
        <taxon>Funariales</taxon>
        <taxon>Funariaceae</taxon>
        <taxon>Physcomitrium</taxon>
    </lineage>
</organism>
<dbReference type="AlphaFoldDB" id="A0A7I4AFL1"/>
<evidence type="ECO:0000313" key="2">
    <source>
        <dbReference type="Proteomes" id="UP000006727"/>
    </source>
</evidence>
<reference evidence="1 2" key="1">
    <citation type="journal article" date="2008" name="Science">
        <title>The Physcomitrella genome reveals evolutionary insights into the conquest of land by plants.</title>
        <authorList>
            <person name="Rensing S."/>
            <person name="Lang D."/>
            <person name="Zimmer A."/>
            <person name="Terry A."/>
            <person name="Salamov A."/>
            <person name="Shapiro H."/>
            <person name="Nishiyama T."/>
            <person name="Perroud P.-F."/>
            <person name="Lindquist E."/>
            <person name="Kamisugi Y."/>
            <person name="Tanahashi T."/>
            <person name="Sakakibara K."/>
            <person name="Fujita T."/>
            <person name="Oishi K."/>
            <person name="Shin-I T."/>
            <person name="Kuroki Y."/>
            <person name="Toyoda A."/>
            <person name="Suzuki Y."/>
            <person name="Hashimoto A."/>
            <person name="Yamaguchi K."/>
            <person name="Sugano A."/>
            <person name="Kohara Y."/>
            <person name="Fujiyama A."/>
            <person name="Anterola A."/>
            <person name="Aoki S."/>
            <person name="Ashton N."/>
            <person name="Barbazuk W.B."/>
            <person name="Barker E."/>
            <person name="Bennetzen J."/>
            <person name="Bezanilla M."/>
            <person name="Blankenship R."/>
            <person name="Cho S.H."/>
            <person name="Dutcher S."/>
            <person name="Estelle M."/>
            <person name="Fawcett J.A."/>
            <person name="Gundlach H."/>
            <person name="Hanada K."/>
            <person name="Heyl A."/>
            <person name="Hicks K.A."/>
            <person name="Hugh J."/>
            <person name="Lohr M."/>
            <person name="Mayer K."/>
            <person name="Melkozernov A."/>
            <person name="Murata T."/>
            <person name="Nelson D."/>
            <person name="Pils B."/>
            <person name="Prigge M."/>
            <person name="Reiss B."/>
            <person name="Renner T."/>
            <person name="Rombauts S."/>
            <person name="Rushton P."/>
            <person name="Sanderfoot A."/>
            <person name="Schween G."/>
            <person name="Shiu S.-H."/>
            <person name="Stueber K."/>
            <person name="Theodoulou F.L."/>
            <person name="Tu H."/>
            <person name="Van de Peer Y."/>
            <person name="Verrier P.J."/>
            <person name="Waters E."/>
            <person name="Wood A."/>
            <person name="Yang L."/>
            <person name="Cove D."/>
            <person name="Cuming A."/>
            <person name="Hasebe M."/>
            <person name="Lucas S."/>
            <person name="Mishler D.B."/>
            <person name="Reski R."/>
            <person name="Grigoriev I."/>
            <person name="Quatrano R.S."/>
            <person name="Boore J.L."/>
        </authorList>
    </citation>
    <scope>NUCLEOTIDE SEQUENCE [LARGE SCALE GENOMIC DNA]</scope>
    <source>
        <strain evidence="1 2">cv. Gransden 2004</strain>
    </source>
</reference>
<reference evidence="1" key="3">
    <citation type="submission" date="2020-12" db="UniProtKB">
        <authorList>
            <consortium name="EnsemblPlants"/>
        </authorList>
    </citation>
    <scope>IDENTIFICATION</scope>
</reference>
<name>A0A7I4AFL1_PHYPA</name>
<protein>
    <submittedName>
        <fullName evidence="1">Uncharacterized protein</fullName>
    </submittedName>
</protein>
<dbReference type="InParanoid" id="A0A7I4AFL1"/>
<dbReference type="EnsemblPlants" id="Pp3c12_16460V3.2">
    <property type="protein sequence ID" value="Pp3c12_16460V3.2"/>
    <property type="gene ID" value="Pp3c12_16460"/>
</dbReference>
<evidence type="ECO:0000313" key="1">
    <source>
        <dbReference type="EnsemblPlants" id="Pp3c12_16460V3.2"/>
    </source>
</evidence>
<dbReference type="Proteomes" id="UP000006727">
    <property type="component" value="Chromosome 12"/>
</dbReference>
<accession>A0A7I4AFL1</accession>
<keyword evidence="2" id="KW-1185">Reference proteome</keyword>
<reference evidence="1 2" key="2">
    <citation type="journal article" date="2018" name="Plant J.">
        <title>The Physcomitrella patens chromosome-scale assembly reveals moss genome structure and evolution.</title>
        <authorList>
            <person name="Lang D."/>
            <person name="Ullrich K.K."/>
            <person name="Murat F."/>
            <person name="Fuchs J."/>
            <person name="Jenkins J."/>
            <person name="Haas F.B."/>
            <person name="Piednoel M."/>
            <person name="Gundlach H."/>
            <person name="Van Bel M."/>
            <person name="Meyberg R."/>
            <person name="Vives C."/>
            <person name="Morata J."/>
            <person name="Symeonidi A."/>
            <person name="Hiss M."/>
            <person name="Muchero W."/>
            <person name="Kamisugi Y."/>
            <person name="Saleh O."/>
            <person name="Blanc G."/>
            <person name="Decker E.L."/>
            <person name="van Gessel N."/>
            <person name="Grimwood J."/>
            <person name="Hayes R.D."/>
            <person name="Graham S.W."/>
            <person name="Gunter L.E."/>
            <person name="McDaniel S.F."/>
            <person name="Hoernstein S.N.W."/>
            <person name="Larsson A."/>
            <person name="Li F.W."/>
            <person name="Perroud P.F."/>
            <person name="Phillips J."/>
            <person name="Ranjan P."/>
            <person name="Rokshar D.S."/>
            <person name="Rothfels C.J."/>
            <person name="Schneider L."/>
            <person name="Shu S."/>
            <person name="Stevenson D.W."/>
            <person name="Thummler F."/>
            <person name="Tillich M."/>
            <person name="Villarreal Aguilar J.C."/>
            <person name="Widiez T."/>
            <person name="Wong G.K."/>
            <person name="Wymore A."/>
            <person name="Zhang Y."/>
            <person name="Zimmer A.D."/>
            <person name="Quatrano R.S."/>
            <person name="Mayer K.F.X."/>
            <person name="Goodstein D."/>
            <person name="Casacuberta J.M."/>
            <person name="Vandepoele K."/>
            <person name="Reski R."/>
            <person name="Cuming A.C."/>
            <person name="Tuskan G.A."/>
            <person name="Maumus F."/>
            <person name="Salse J."/>
            <person name="Schmutz J."/>
            <person name="Rensing S.A."/>
        </authorList>
    </citation>
    <scope>NUCLEOTIDE SEQUENCE [LARGE SCALE GENOMIC DNA]</scope>
    <source>
        <strain evidence="1 2">cv. Gransden 2004</strain>
    </source>
</reference>
<sequence>MSLLIPPLSACIRRFSCPCKCTPRESRFLLFQRQFYCKRTTKWRSFWSLPFCDKFRCGELWSKQCSCIKMEGVGNASSNTSRAGSSGIEQTGYKDVRGSFVCG</sequence>
<dbReference type="EMBL" id="ABEU02000012">
    <property type="status" value="NOT_ANNOTATED_CDS"/>
    <property type="molecule type" value="Genomic_DNA"/>
</dbReference>
<dbReference type="Gramene" id="Pp3c12_16460V3.2">
    <property type="protein sequence ID" value="Pp3c12_16460V3.2"/>
    <property type="gene ID" value="Pp3c12_16460"/>
</dbReference>